<dbReference type="Gene3D" id="3.30.450.30">
    <property type="entry name" value="Dynein light chain 2a, cytoplasmic"/>
    <property type="match status" value="1"/>
</dbReference>
<dbReference type="STRING" id="454194.PYK22_02224"/>
<dbReference type="Proteomes" id="UP000031518">
    <property type="component" value="Unassembled WGS sequence"/>
</dbReference>
<proteinExistence type="predicted"/>
<dbReference type="SUPFAM" id="SSF103196">
    <property type="entry name" value="Roadblock/LC7 domain"/>
    <property type="match status" value="1"/>
</dbReference>
<protein>
    <recommendedName>
        <fullName evidence="3">Roadblock/LAMTOR2 domain-containing protein</fullName>
    </recommendedName>
</protein>
<dbReference type="OrthoDB" id="3078734at2"/>
<dbReference type="EMBL" id="CBXV010000007">
    <property type="protein sequence ID" value="CDM66210.1"/>
    <property type="molecule type" value="Genomic_DNA"/>
</dbReference>
<dbReference type="RefSeq" id="WP_041977193.1">
    <property type="nucleotide sequence ID" value="NZ_CBXV010000007.1"/>
</dbReference>
<evidence type="ECO:0000313" key="1">
    <source>
        <dbReference type="EMBL" id="CDM66210.1"/>
    </source>
</evidence>
<evidence type="ECO:0008006" key="3">
    <source>
        <dbReference type="Google" id="ProtNLM"/>
    </source>
</evidence>
<accession>A0A0B6X1G5</accession>
<evidence type="ECO:0000313" key="2">
    <source>
        <dbReference type="Proteomes" id="UP000031518"/>
    </source>
</evidence>
<name>A0A0B6X1G5_9BACT</name>
<organism evidence="1 2">
    <name type="scientific">Pyrinomonas methylaliphatogenes</name>
    <dbReference type="NCBI Taxonomy" id="454194"/>
    <lineage>
        <taxon>Bacteria</taxon>
        <taxon>Pseudomonadati</taxon>
        <taxon>Acidobacteriota</taxon>
        <taxon>Blastocatellia</taxon>
        <taxon>Blastocatellales</taxon>
        <taxon>Pyrinomonadaceae</taxon>
        <taxon>Pyrinomonas</taxon>
    </lineage>
</organism>
<reference evidence="1 2" key="2">
    <citation type="submission" date="2015-01" db="EMBL/GenBank/DDBJ databases">
        <title>Complete genome sequence of Pyrinomonas methylaliphatogenes type strain K22T.</title>
        <authorList>
            <person name="Lee K.C.Y."/>
            <person name="Power J.F."/>
            <person name="Dunfield P.F."/>
            <person name="Morgan X.C."/>
            <person name="Huttenhower C."/>
            <person name="Stott M.B."/>
        </authorList>
    </citation>
    <scope>NUCLEOTIDE SEQUENCE [LARGE SCALE GENOMIC DNA]</scope>
    <source>
        <strain evidence="1 2">K22</strain>
    </source>
</reference>
<gene>
    <name evidence="1" type="ORF">PYK22_02224</name>
</gene>
<keyword evidence="2" id="KW-1185">Reference proteome</keyword>
<dbReference type="AlphaFoldDB" id="A0A0B6X1G5"/>
<reference evidence="1 2" key="1">
    <citation type="submission" date="2013-12" db="EMBL/GenBank/DDBJ databases">
        <authorList>
            <person name="Stott M."/>
        </authorList>
    </citation>
    <scope>NUCLEOTIDE SEQUENCE [LARGE SCALE GENOMIC DNA]</scope>
    <source>
        <strain evidence="1 2">K22</strain>
    </source>
</reference>
<sequence length="121" mass="13427">MFKEKLSEIIERTDGALAAVIMGTDGIEVEKVLRPEGRELNLDVAAATFTSLVRSAQVIGREINLGQERELLVAFDHVTICARLLSRDYFVMLAVAPDGNLGRGRFELRKAELELAHEFAL</sequence>